<organism evidence="2 3">
    <name type="scientific">Kutzneria buriramensis</name>
    <dbReference type="NCBI Taxonomy" id="1045776"/>
    <lineage>
        <taxon>Bacteria</taxon>
        <taxon>Bacillati</taxon>
        <taxon>Actinomycetota</taxon>
        <taxon>Actinomycetes</taxon>
        <taxon>Pseudonocardiales</taxon>
        <taxon>Pseudonocardiaceae</taxon>
        <taxon>Kutzneria</taxon>
    </lineage>
</organism>
<sequence length="296" mass="31043">MRTSPAGLEVPDGTGVLLGVGWPLVSGPVWSMPVVVLLVFGEDLFGVGLVHDESVVEDLSADGADHSLAVGNHARSLRRTEQHLHLVCFEDSVEGGGVLAVSVAEEEAEGLDTAIQVVGEVMGLLGRPLRGRVRGDAGDVERADVMLEERQRVQPSAGDRVHMEEVRSDDPLGLGGEELTPTGAGAARSGVDTGCIQDLPDRRRCDPMPQPGQFALDSAVAPPWVFPCQAQRQLLEPGHSRWAAGALASGGVVHFLATSLRCQVGSVPGATGKTLRQRWRGSSDDSAASQSRSAGS</sequence>
<accession>A0A3E0HIJ3</accession>
<protein>
    <submittedName>
        <fullName evidence="2">Uncharacterized protein</fullName>
    </submittedName>
</protein>
<proteinExistence type="predicted"/>
<evidence type="ECO:0000256" key="1">
    <source>
        <dbReference type="SAM" id="MobiDB-lite"/>
    </source>
</evidence>
<reference evidence="2 3" key="1">
    <citation type="submission" date="2018-08" db="EMBL/GenBank/DDBJ databases">
        <title>Genomic Encyclopedia of Archaeal and Bacterial Type Strains, Phase II (KMG-II): from individual species to whole genera.</title>
        <authorList>
            <person name="Goeker M."/>
        </authorList>
    </citation>
    <scope>NUCLEOTIDE SEQUENCE [LARGE SCALE GENOMIC DNA]</scope>
    <source>
        <strain evidence="2 3">DSM 45791</strain>
    </source>
</reference>
<evidence type="ECO:0000313" key="2">
    <source>
        <dbReference type="EMBL" id="REH46263.1"/>
    </source>
</evidence>
<dbReference type="EMBL" id="QUNO01000007">
    <property type="protein sequence ID" value="REH46263.1"/>
    <property type="molecule type" value="Genomic_DNA"/>
</dbReference>
<dbReference type="AlphaFoldDB" id="A0A3E0HIJ3"/>
<dbReference type="Proteomes" id="UP000256269">
    <property type="component" value="Unassembled WGS sequence"/>
</dbReference>
<gene>
    <name evidence="2" type="ORF">BCF44_107396</name>
</gene>
<feature type="region of interest" description="Disordered" evidence="1">
    <location>
        <begin position="270"/>
        <end position="296"/>
    </location>
</feature>
<name>A0A3E0HIJ3_9PSEU</name>
<comment type="caution">
    <text evidence="2">The sequence shown here is derived from an EMBL/GenBank/DDBJ whole genome shotgun (WGS) entry which is preliminary data.</text>
</comment>
<feature type="compositionally biased region" description="Low complexity" evidence="1">
    <location>
        <begin position="284"/>
        <end position="296"/>
    </location>
</feature>
<keyword evidence="3" id="KW-1185">Reference proteome</keyword>
<evidence type="ECO:0000313" key="3">
    <source>
        <dbReference type="Proteomes" id="UP000256269"/>
    </source>
</evidence>